<organism evidence="1 2">
    <name type="scientific">Lipomyces orientalis</name>
    <dbReference type="NCBI Taxonomy" id="1233043"/>
    <lineage>
        <taxon>Eukaryota</taxon>
        <taxon>Fungi</taxon>
        <taxon>Dikarya</taxon>
        <taxon>Ascomycota</taxon>
        <taxon>Saccharomycotina</taxon>
        <taxon>Lipomycetes</taxon>
        <taxon>Lipomycetales</taxon>
        <taxon>Lipomycetaceae</taxon>
        <taxon>Lipomyces</taxon>
    </lineage>
</organism>
<reference evidence="2" key="1">
    <citation type="journal article" date="2024" name="Front. Bioeng. Biotechnol.">
        <title>Genome-scale model development and genomic sequencing of the oleaginous clade Lipomyces.</title>
        <authorList>
            <person name="Czajka J.J."/>
            <person name="Han Y."/>
            <person name="Kim J."/>
            <person name="Mondo S.J."/>
            <person name="Hofstad B.A."/>
            <person name="Robles A."/>
            <person name="Haridas S."/>
            <person name="Riley R."/>
            <person name="LaButti K."/>
            <person name="Pangilinan J."/>
            <person name="Andreopoulos W."/>
            <person name="Lipzen A."/>
            <person name="Yan J."/>
            <person name="Wang M."/>
            <person name="Ng V."/>
            <person name="Grigoriev I.V."/>
            <person name="Spatafora J.W."/>
            <person name="Magnuson J.K."/>
            <person name="Baker S.E."/>
            <person name="Pomraning K.R."/>
        </authorList>
    </citation>
    <scope>NUCLEOTIDE SEQUENCE [LARGE SCALE GENOMIC DNA]</scope>
    <source>
        <strain evidence="2">CBS 10300</strain>
    </source>
</reference>
<keyword evidence="2" id="KW-1185">Reference proteome</keyword>
<evidence type="ECO:0000313" key="1">
    <source>
        <dbReference type="EMBL" id="KAK9320464.1"/>
    </source>
</evidence>
<sequence length="491" mass="51995">MFTIDLFPNVAGLQVGTATSYNGAFASRTSSRCCGNLANKGAACGNSIFSYPNLAIRNHELYIRGGAFAMNILVHILAATFALAVVEASITDRYIVLLHPSLSDHDEQSHHHWVRRQYQDHKPAHSHNHLNRRSPPPEEILHRINLAHRGVRGYIGSFSPTLARNIAASSDVIVIEQDAIETLQHVDVQLNAPWGISRVSRKSQAATQGAKYIYRYDSRAGANATVYVLDTGIDTSHLEFRPGRATWGANFADDRLDCDDNGHGTHVAGVIAGKMFGVAKKADVVAVKVFDGDGVGSVSGFIKAVEWVVSQHEAKQAAGNNVRTIVNYSASGVISEVRTAVVKAALQSNIVFVTAAGNGGGDACLVGPANVNANISESSSLLVVGAIDSNDAVASYSNIGDCVNIFAPGTGIRSAYPVNGTRHGSRVLTGTSMASPHAAGVVASLWSAKPDWSAGRIAQTVARINQGDIVIGNLGGAQNSLAYDLVEELQI</sequence>
<protein>
    <submittedName>
        <fullName evidence="1">Peptidase S8/S53 domain-containing protein</fullName>
    </submittedName>
</protein>
<comment type="caution">
    <text evidence="1">The sequence shown here is derived from an EMBL/GenBank/DDBJ whole genome shotgun (WGS) entry which is preliminary data.</text>
</comment>
<dbReference type="Proteomes" id="UP001489719">
    <property type="component" value="Unassembled WGS sequence"/>
</dbReference>
<evidence type="ECO:0000313" key="2">
    <source>
        <dbReference type="Proteomes" id="UP001489719"/>
    </source>
</evidence>
<gene>
    <name evidence="1" type="ORF">V1517DRAFT_329350</name>
</gene>
<proteinExistence type="predicted"/>
<name>A0ACC3TH19_9ASCO</name>
<accession>A0ACC3TH19</accession>
<dbReference type="EMBL" id="MU970128">
    <property type="protein sequence ID" value="KAK9320464.1"/>
    <property type="molecule type" value="Genomic_DNA"/>
</dbReference>